<dbReference type="PATRIC" id="fig|1423727.3.peg.455"/>
<organism evidence="1 2">
    <name type="scientific">Lacticaseibacillus brantae DSM 23927</name>
    <dbReference type="NCBI Taxonomy" id="1423727"/>
    <lineage>
        <taxon>Bacteria</taxon>
        <taxon>Bacillati</taxon>
        <taxon>Bacillota</taxon>
        <taxon>Bacilli</taxon>
        <taxon>Lactobacillales</taxon>
        <taxon>Lactobacillaceae</taxon>
        <taxon>Lacticaseibacillus</taxon>
    </lineage>
</organism>
<dbReference type="Proteomes" id="UP000051672">
    <property type="component" value="Unassembled WGS sequence"/>
</dbReference>
<gene>
    <name evidence="1" type="ORF">FC34_GL000453</name>
</gene>
<accession>A0A0R2B049</accession>
<dbReference type="STRING" id="1423727.FC34_GL000453"/>
<dbReference type="AlphaFoldDB" id="A0A0R2B049"/>
<sequence>MTVIEMTDWLNQHTEIVTGLNDRIYRDEQVKNERRSITARKSESYLERVTQQRLKASMMQIYTQLTHQLHGQSLTEWLTDNHHLDQLTDAIFAAKVA</sequence>
<reference evidence="1 2" key="1">
    <citation type="journal article" date="2015" name="Genome Announc.">
        <title>Expanding the biotechnology potential of lactobacilli through comparative genomics of 213 strains and associated genera.</title>
        <authorList>
            <person name="Sun Z."/>
            <person name="Harris H.M."/>
            <person name="McCann A."/>
            <person name="Guo C."/>
            <person name="Argimon S."/>
            <person name="Zhang W."/>
            <person name="Yang X."/>
            <person name="Jeffery I.B."/>
            <person name="Cooney J.C."/>
            <person name="Kagawa T.F."/>
            <person name="Liu W."/>
            <person name="Song Y."/>
            <person name="Salvetti E."/>
            <person name="Wrobel A."/>
            <person name="Rasinkangas P."/>
            <person name="Parkhill J."/>
            <person name="Rea M.C."/>
            <person name="O'Sullivan O."/>
            <person name="Ritari J."/>
            <person name="Douillard F.P."/>
            <person name="Paul Ross R."/>
            <person name="Yang R."/>
            <person name="Briner A.E."/>
            <person name="Felis G.E."/>
            <person name="de Vos W.M."/>
            <person name="Barrangou R."/>
            <person name="Klaenhammer T.R."/>
            <person name="Caufield P.W."/>
            <person name="Cui Y."/>
            <person name="Zhang H."/>
            <person name="O'Toole P.W."/>
        </authorList>
    </citation>
    <scope>NUCLEOTIDE SEQUENCE [LARGE SCALE GENOMIC DNA]</scope>
    <source>
        <strain evidence="1 2">DSM 23927</strain>
    </source>
</reference>
<comment type="caution">
    <text evidence="1">The sequence shown here is derived from an EMBL/GenBank/DDBJ whole genome shotgun (WGS) entry which is preliminary data.</text>
</comment>
<dbReference type="EMBL" id="AYZQ01000001">
    <property type="protein sequence ID" value="KRM72743.1"/>
    <property type="molecule type" value="Genomic_DNA"/>
</dbReference>
<dbReference type="RefSeq" id="WP_057893757.1">
    <property type="nucleotide sequence ID" value="NZ_AYZQ01000001.1"/>
</dbReference>
<evidence type="ECO:0000313" key="2">
    <source>
        <dbReference type="Proteomes" id="UP000051672"/>
    </source>
</evidence>
<protein>
    <submittedName>
        <fullName evidence="1">Uncharacterized protein</fullName>
    </submittedName>
</protein>
<keyword evidence="2" id="KW-1185">Reference proteome</keyword>
<name>A0A0R2B049_9LACO</name>
<proteinExistence type="predicted"/>
<evidence type="ECO:0000313" key="1">
    <source>
        <dbReference type="EMBL" id="KRM72743.1"/>
    </source>
</evidence>